<reference evidence="1" key="1">
    <citation type="journal article" date="2020" name="Phytopathology">
        <title>Genome Sequence Resources of Colletotrichum truncatum, C. plurivorum, C. musicola, and C. sojae: Four Species Pathogenic to Soybean (Glycine max).</title>
        <authorList>
            <person name="Rogerio F."/>
            <person name="Boufleur T.R."/>
            <person name="Ciampi-Guillardi M."/>
            <person name="Sukno S.A."/>
            <person name="Thon M.R."/>
            <person name="Massola Junior N.S."/>
            <person name="Baroncelli R."/>
        </authorList>
    </citation>
    <scope>NUCLEOTIDE SEQUENCE</scope>
    <source>
        <strain evidence="1">LFN00145</strain>
    </source>
</reference>
<gene>
    <name evidence="1" type="ORF">CPLU01_05812</name>
</gene>
<proteinExistence type="predicted"/>
<name>A0A8H6KL13_9PEZI</name>
<evidence type="ECO:0000313" key="1">
    <source>
        <dbReference type="EMBL" id="KAF6833016.1"/>
    </source>
</evidence>
<protein>
    <submittedName>
        <fullName evidence="1">Uncharacterized protein</fullName>
    </submittedName>
</protein>
<keyword evidence="2" id="KW-1185">Reference proteome</keyword>
<dbReference type="EMBL" id="WIGO01000063">
    <property type="protein sequence ID" value="KAF6833016.1"/>
    <property type="molecule type" value="Genomic_DNA"/>
</dbReference>
<accession>A0A8H6KL13</accession>
<evidence type="ECO:0000313" key="2">
    <source>
        <dbReference type="Proteomes" id="UP000654918"/>
    </source>
</evidence>
<sequence>MLNGCWLQGISNWLWRSTGGKLNESYWRFKVGGEI</sequence>
<organism evidence="1 2">
    <name type="scientific">Colletotrichum plurivorum</name>
    <dbReference type="NCBI Taxonomy" id="2175906"/>
    <lineage>
        <taxon>Eukaryota</taxon>
        <taxon>Fungi</taxon>
        <taxon>Dikarya</taxon>
        <taxon>Ascomycota</taxon>
        <taxon>Pezizomycotina</taxon>
        <taxon>Sordariomycetes</taxon>
        <taxon>Hypocreomycetidae</taxon>
        <taxon>Glomerellales</taxon>
        <taxon>Glomerellaceae</taxon>
        <taxon>Colletotrichum</taxon>
        <taxon>Colletotrichum orchidearum species complex</taxon>
    </lineage>
</organism>
<dbReference type="AlphaFoldDB" id="A0A8H6KL13"/>
<dbReference type="Proteomes" id="UP000654918">
    <property type="component" value="Unassembled WGS sequence"/>
</dbReference>
<comment type="caution">
    <text evidence="1">The sequence shown here is derived from an EMBL/GenBank/DDBJ whole genome shotgun (WGS) entry which is preliminary data.</text>
</comment>